<keyword evidence="1 2" id="KW-0238">DNA-binding</keyword>
<dbReference type="PANTHER" id="PTHR30055:SF201">
    <property type="entry name" value="TRANSCRIPTIONAL REGULATORY PROTEIN"/>
    <property type="match status" value="1"/>
</dbReference>
<evidence type="ECO:0000259" key="4">
    <source>
        <dbReference type="PROSITE" id="PS50977"/>
    </source>
</evidence>
<evidence type="ECO:0000256" key="1">
    <source>
        <dbReference type="ARBA" id="ARBA00023125"/>
    </source>
</evidence>
<dbReference type="GO" id="GO:0003700">
    <property type="term" value="F:DNA-binding transcription factor activity"/>
    <property type="evidence" value="ECO:0007669"/>
    <property type="project" value="TreeGrafter"/>
</dbReference>
<feature type="region of interest" description="Disordered" evidence="3">
    <location>
        <begin position="1"/>
        <end position="40"/>
    </location>
</feature>
<dbReference type="InterPro" id="IPR023772">
    <property type="entry name" value="DNA-bd_HTH_TetR-type_CS"/>
</dbReference>
<dbReference type="SUPFAM" id="SSF46689">
    <property type="entry name" value="Homeodomain-like"/>
    <property type="match status" value="1"/>
</dbReference>
<dbReference type="EMBL" id="JAMOIM010000073">
    <property type="protein sequence ID" value="MCW6512909.1"/>
    <property type="molecule type" value="Genomic_DNA"/>
</dbReference>
<gene>
    <name evidence="5" type="ORF">M8523_34085</name>
</gene>
<protein>
    <submittedName>
        <fullName evidence="5">TetR/AcrR family transcriptional regulator</fullName>
    </submittedName>
</protein>
<keyword evidence="6" id="KW-1185">Reference proteome</keyword>
<evidence type="ECO:0000256" key="2">
    <source>
        <dbReference type="PROSITE-ProRule" id="PRU00335"/>
    </source>
</evidence>
<dbReference type="Pfam" id="PF00440">
    <property type="entry name" value="TetR_N"/>
    <property type="match status" value="1"/>
</dbReference>
<dbReference type="PRINTS" id="PR00455">
    <property type="entry name" value="HTHTETR"/>
</dbReference>
<dbReference type="AlphaFoldDB" id="A0AA41Z385"/>
<dbReference type="Gene3D" id="1.10.357.10">
    <property type="entry name" value="Tetracycline Repressor, domain 2"/>
    <property type="match status" value="1"/>
</dbReference>
<dbReference type="PROSITE" id="PS50977">
    <property type="entry name" value="HTH_TETR_2"/>
    <property type="match status" value="1"/>
</dbReference>
<dbReference type="InterPro" id="IPR001647">
    <property type="entry name" value="HTH_TetR"/>
</dbReference>
<feature type="domain" description="HTH tetR-type" evidence="4">
    <location>
        <begin position="39"/>
        <end position="99"/>
    </location>
</feature>
<organism evidence="5 6">
    <name type="scientific">Lichenifustis flavocetrariae</name>
    <dbReference type="NCBI Taxonomy" id="2949735"/>
    <lineage>
        <taxon>Bacteria</taxon>
        <taxon>Pseudomonadati</taxon>
        <taxon>Pseudomonadota</taxon>
        <taxon>Alphaproteobacteria</taxon>
        <taxon>Hyphomicrobiales</taxon>
        <taxon>Lichenihabitantaceae</taxon>
        <taxon>Lichenifustis</taxon>
    </lineage>
</organism>
<proteinExistence type="predicted"/>
<comment type="caution">
    <text evidence="5">The sequence shown here is derived from an EMBL/GenBank/DDBJ whole genome shotgun (WGS) entry which is preliminary data.</text>
</comment>
<dbReference type="GO" id="GO:0000976">
    <property type="term" value="F:transcription cis-regulatory region binding"/>
    <property type="evidence" value="ECO:0007669"/>
    <property type="project" value="TreeGrafter"/>
</dbReference>
<dbReference type="PANTHER" id="PTHR30055">
    <property type="entry name" value="HTH-TYPE TRANSCRIPTIONAL REGULATOR RUTR"/>
    <property type="match status" value="1"/>
</dbReference>
<dbReference type="InterPro" id="IPR050109">
    <property type="entry name" value="HTH-type_TetR-like_transc_reg"/>
</dbReference>
<dbReference type="InterPro" id="IPR009057">
    <property type="entry name" value="Homeodomain-like_sf"/>
</dbReference>
<name>A0AA41Z385_9HYPH</name>
<evidence type="ECO:0000313" key="6">
    <source>
        <dbReference type="Proteomes" id="UP001165667"/>
    </source>
</evidence>
<evidence type="ECO:0000256" key="3">
    <source>
        <dbReference type="SAM" id="MobiDB-lite"/>
    </source>
</evidence>
<dbReference type="Proteomes" id="UP001165667">
    <property type="component" value="Unassembled WGS sequence"/>
</dbReference>
<dbReference type="RefSeq" id="WP_282589285.1">
    <property type="nucleotide sequence ID" value="NZ_JAMOIM010000073.1"/>
</dbReference>
<reference evidence="5" key="1">
    <citation type="submission" date="2022-05" db="EMBL/GenBank/DDBJ databases">
        <authorList>
            <person name="Pankratov T."/>
        </authorList>
    </citation>
    <scope>NUCLEOTIDE SEQUENCE</scope>
    <source>
        <strain evidence="5">BP6-180914</strain>
    </source>
</reference>
<feature type="DNA-binding region" description="H-T-H motif" evidence="2">
    <location>
        <begin position="62"/>
        <end position="81"/>
    </location>
</feature>
<accession>A0AA41Z385</accession>
<dbReference type="PROSITE" id="PS01081">
    <property type="entry name" value="HTH_TETR_1"/>
    <property type="match status" value="1"/>
</dbReference>
<evidence type="ECO:0000313" key="5">
    <source>
        <dbReference type="EMBL" id="MCW6512909.1"/>
    </source>
</evidence>
<sequence>MRPKISDSAHASNSRLPHEPSLIQAEVRPSESGPSGAGGAAVDTILEGATHILKKLGFEGYTTNAIADRAGVSIGSLYQYFPNKDAVTLTLIERESAVLVREIEATRCLILATVESLLELSR</sequence>